<sequence length="332" mass="36233">MTSGPNVNALELKDLNKVFTSGNKKVHAVSHVNLTLRKKEVIAIVGESGSGKSTIARLITRLHAPTSGQLVIDGQNISQNPSGKELKHLRQRVQMIFQDPFGSINPLHSIGYTVGRPMEIHGIAKGKEKDKRVAQLLDRVGLNPGIEVAKKLPHELSGGQRQRVGIARALAANPSILLADEPTSMLDVSIRLDVMNLLLDLRDQEGLSMIFITHDLAGARYMSDRVAVMYAGHIVEVGPTDQVINNPAHPYTILLRSAAPKPEESLRPERIDSRGDIPSLAALPTGCPFAPRCPFATPECTQALPQFYDVGIEHQARCIHPQNQTQKELSHA</sequence>
<dbReference type="PROSITE" id="PS00211">
    <property type="entry name" value="ABC_TRANSPORTER_1"/>
    <property type="match status" value="1"/>
</dbReference>
<organism evidence="5 6">
    <name type="scientific">Deinococcus cellulosilyticus (strain DSM 18568 / NBRC 106333 / KACC 11606 / 5516J-15)</name>
    <dbReference type="NCBI Taxonomy" id="1223518"/>
    <lineage>
        <taxon>Bacteria</taxon>
        <taxon>Thermotogati</taxon>
        <taxon>Deinococcota</taxon>
        <taxon>Deinococci</taxon>
        <taxon>Deinococcales</taxon>
        <taxon>Deinococcaceae</taxon>
        <taxon>Deinococcus</taxon>
    </lineage>
</organism>
<dbReference type="SMART" id="SM00382">
    <property type="entry name" value="AAA"/>
    <property type="match status" value="1"/>
</dbReference>
<dbReference type="InterPro" id="IPR013563">
    <property type="entry name" value="Oligopep_ABC_C"/>
</dbReference>
<dbReference type="EMBL" id="BJXB01000027">
    <property type="protein sequence ID" value="GEM49024.1"/>
    <property type="molecule type" value="Genomic_DNA"/>
</dbReference>
<protein>
    <submittedName>
        <fullName evidence="5">ABC transporter ATP-binding protein</fullName>
    </submittedName>
</protein>
<dbReference type="Proteomes" id="UP000321306">
    <property type="component" value="Unassembled WGS sequence"/>
</dbReference>
<dbReference type="InterPro" id="IPR050319">
    <property type="entry name" value="ABC_transp_ATP-bind"/>
</dbReference>
<dbReference type="AlphaFoldDB" id="A0A511N870"/>
<evidence type="ECO:0000313" key="6">
    <source>
        <dbReference type="Proteomes" id="UP000321306"/>
    </source>
</evidence>
<evidence type="ECO:0000256" key="3">
    <source>
        <dbReference type="ARBA" id="ARBA00022840"/>
    </source>
</evidence>
<dbReference type="SUPFAM" id="SSF52540">
    <property type="entry name" value="P-loop containing nucleoside triphosphate hydrolases"/>
    <property type="match status" value="1"/>
</dbReference>
<evidence type="ECO:0000256" key="1">
    <source>
        <dbReference type="ARBA" id="ARBA00022448"/>
    </source>
</evidence>
<evidence type="ECO:0000259" key="4">
    <source>
        <dbReference type="PROSITE" id="PS50893"/>
    </source>
</evidence>
<feature type="domain" description="ABC transporter" evidence="4">
    <location>
        <begin position="10"/>
        <end position="256"/>
    </location>
</feature>
<evidence type="ECO:0000256" key="2">
    <source>
        <dbReference type="ARBA" id="ARBA00022741"/>
    </source>
</evidence>
<proteinExistence type="predicted"/>
<accession>A0A511N870</accession>
<dbReference type="Pfam" id="PF08352">
    <property type="entry name" value="oligo_HPY"/>
    <property type="match status" value="1"/>
</dbReference>
<comment type="caution">
    <text evidence="5">The sequence shown here is derived from an EMBL/GenBank/DDBJ whole genome shotgun (WGS) entry which is preliminary data.</text>
</comment>
<keyword evidence="1" id="KW-0813">Transport</keyword>
<dbReference type="CDD" id="cd03257">
    <property type="entry name" value="ABC_NikE_OppD_transporters"/>
    <property type="match status" value="1"/>
</dbReference>
<keyword evidence="6" id="KW-1185">Reference proteome</keyword>
<dbReference type="InterPro" id="IPR003593">
    <property type="entry name" value="AAA+_ATPase"/>
</dbReference>
<dbReference type="PROSITE" id="PS50893">
    <property type="entry name" value="ABC_TRANSPORTER_2"/>
    <property type="match status" value="1"/>
</dbReference>
<reference evidence="5 6" key="1">
    <citation type="submission" date="2019-07" db="EMBL/GenBank/DDBJ databases">
        <title>Whole genome shotgun sequence of Deinococcus cellulosilyticus NBRC 106333.</title>
        <authorList>
            <person name="Hosoyama A."/>
            <person name="Uohara A."/>
            <person name="Ohji S."/>
            <person name="Ichikawa N."/>
        </authorList>
    </citation>
    <scope>NUCLEOTIDE SEQUENCE [LARGE SCALE GENOMIC DNA]</scope>
    <source>
        <strain evidence="5 6">NBRC 106333</strain>
    </source>
</reference>
<dbReference type="GO" id="GO:0015833">
    <property type="term" value="P:peptide transport"/>
    <property type="evidence" value="ECO:0007669"/>
    <property type="project" value="InterPro"/>
</dbReference>
<dbReference type="InterPro" id="IPR027417">
    <property type="entry name" value="P-loop_NTPase"/>
</dbReference>
<gene>
    <name evidence="5" type="ORF">DC3_46590</name>
</gene>
<dbReference type="InterPro" id="IPR003439">
    <property type="entry name" value="ABC_transporter-like_ATP-bd"/>
</dbReference>
<dbReference type="GO" id="GO:0055085">
    <property type="term" value="P:transmembrane transport"/>
    <property type="evidence" value="ECO:0007669"/>
    <property type="project" value="UniProtKB-ARBA"/>
</dbReference>
<dbReference type="PANTHER" id="PTHR43776:SF8">
    <property type="entry name" value="ABC TRANSPORTER, ATP-BINDING PROTEIN"/>
    <property type="match status" value="1"/>
</dbReference>
<dbReference type="OrthoDB" id="9802772at2"/>
<keyword evidence="2" id="KW-0547">Nucleotide-binding</keyword>
<keyword evidence="3 5" id="KW-0067">ATP-binding</keyword>
<dbReference type="RefSeq" id="WP_146888817.1">
    <property type="nucleotide sequence ID" value="NZ_BJXB01000027.1"/>
</dbReference>
<evidence type="ECO:0000313" key="5">
    <source>
        <dbReference type="EMBL" id="GEM49024.1"/>
    </source>
</evidence>
<dbReference type="Gene3D" id="3.40.50.300">
    <property type="entry name" value="P-loop containing nucleotide triphosphate hydrolases"/>
    <property type="match status" value="1"/>
</dbReference>
<dbReference type="InterPro" id="IPR017871">
    <property type="entry name" value="ABC_transporter-like_CS"/>
</dbReference>
<name>A0A511N870_DEIC1</name>
<dbReference type="NCBIfam" id="TIGR01727">
    <property type="entry name" value="oligo_HPY"/>
    <property type="match status" value="1"/>
</dbReference>
<dbReference type="GO" id="GO:0016887">
    <property type="term" value="F:ATP hydrolysis activity"/>
    <property type="evidence" value="ECO:0007669"/>
    <property type="project" value="InterPro"/>
</dbReference>
<dbReference type="PANTHER" id="PTHR43776">
    <property type="entry name" value="TRANSPORT ATP-BINDING PROTEIN"/>
    <property type="match status" value="1"/>
</dbReference>
<dbReference type="FunFam" id="3.40.50.300:FF:000016">
    <property type="entry name" value="Oligopeptide ABC transporter ATP-binding component"/>
    <property type="match status" value="1"/>
</dbReference>
<dbReference type="GO" id="GO:0005524">
    <property type="term" value="F:ATP binding"/>
    <property type="evidence" value="ECO:0007669"/>
    <property type="project" value="UniProtKB-KW"/>
</dbReference>
<dbReference type="Pfam" id="PF00005">
    <property type="entry name" value="ABC_tran"/>
    <property type="match status" value="1"/>
</dbReference>